<reference evidence="1 2" key="1">
    <citation type="submission" date="2007-04" db="EMBL/GenBank/DDBJ databases">
        <authorList>
            <person name="Fulton L."/>
            <person name="Clifton S."/>
            <person name="Fulton B."/>
            <person name="Xu J."/>
            <person name="Minx P."/>
            <person name="Pepin K.H."/>
            <person name="Johnson M."/>
            <person name="Thiruvilangam P."/>
            <person name="Bhonagiri V."/>
            <person name="Nash W.E."/>
            <person name="Mardis E.R."/>
            <person name="Wilson R.K."/>
        </authorList>
    </citation>
    <scope>NUCLEOTIDE SEQUENCE [LARGE SCALE GENOMIC DNA]</scope>
    <source>
        <strain evidence="1 2">ATCC 29799</strain>
    </source>
</reference>
<organism evidence="1 2">
    <name type="scientific">Pseudoflavonifractor capillosus ATCC 29799</name>
    <dbReference type="NCBI Taxonomy" id="411467"/>
    <lineage>
        <taxon>Bacteria</taxon>
        <taxon>Bacillati</taxon>
        <taxon>Bacillota</taxon>
        <taxon>Clostridia</taxon>
        <taxon>Eubacteriales</taxon>
        <taxon>Oscillospiraceae</taxon>
        <taxon>Pseudoflavonifractor</taxon>
    </lineage>
</organism>
<sequence>MKYLDCIELLKLALQLLKSGQRDQVPLSKLPEVQTLVMRCLKRSENLPMVQAKCNDLLMGISVAQANQSVVYLPQSMRDVLVQGIQSCLSDICDAAWAYYSVRDVEVTDQTMPLLRTVVYYHFNKRE</sequence>
<keyword evidence="2" id="KW-1185">Reference proteome</keyword>
<gene>
    <name evidence="1" type="ORF">BACCAP_03184</name>
</gene>
<evidence type="ECO:0000313" key="2">
    <source>
        <dbReference type="Proteomes" id="UP000003639"/>
    </source>
</evidence>
<name>A6NY85_9FIRM</name>
<dbReference type="AlphaFoldDB" id="A6NY85"/>
<dbReference type="Proteomes" id="UP000003639">
    <property type="component" value="Unassembled WGS sequence"/>
</dbReference>
<evidence type="ECO:0000313" key="1">
    <source>
        <dbReference type="EMBL" id="EDM99255.1"/>
    </source>
</evidence>
<reference evidence="1 2" key="2">
    <citation type="submission" date="2007-06" db="EMBL/GenBank/DDBJ databases">
        <title>Draft genome sequence of Pseudoflavonifractor capillosus ATCC 29799.</title>
        <authorList>
            <person name="Sudarsanam P."/>
            <person name="Ley R."/>
            <person name="Guruge J."/>
            <person name="Turnbaugh P.J."/>
            <person name="Mahowald M."/>
            <person name="Liep D."/>
            <person name="Gordon J."/>
        </authorList>
    </citation>
    <scope>NUCLEOTIDE SEQUENCE [LARGE SCALE GENOMIC DNA]</scope>
    <source>
        <strain evidence="1 2">ATCC 29799</strain>
    </source>
</reference>
<accession>A6NY85</accession>
<proteinExistence type="predicted"/>
<protein>
    <submittedName>
        <fullName evidence="1">Uncharacterized protein</fullName>
    </submittedName>
</protein>
<dbReference type="EMBL" id="AAXG02000028">
    <property type="protein sequence ID" value="EDM99255.1"/>
    <property type="molecule type" value="Genomic_DNA"/>
</dbReference>
<comment type="caution">
    <text evidence="1">The sequence shown here is derived from an EMBL/GenBank/DDBJ whole genome shotgun (WGS) entry which is preliminary data.</text>
</comment>